<keyword evidence="10" id="KW-1185">Reference proteome</keyword>
<organism evidence="9 10">
    <name type="scientific">Cohnella abietis</name>
    <dbReference type="NCBI Taxonomy" id="2507935"/>
    <lineage>
        <taxon>Bacteria</taxon>
        <taxon>Bacillati</taxon>
        <taxon>Bacillota</taxon>
        <taxon>Bacilli</taxon>
        <taxon>Bacillales</taxon>
        <taxon>Paenibacillaceae</taxon>
        <taxon>Cohnella</taxon>
    </lineage>
</organism>
<gene>
    <name evidence="9" type="primary">fhuG1</name>
    <name evidence="9" type="ORF">KCTCHS21_03160</name>
</gene>
<feature type="transmembrane region" description="Helical" evidence="8">
    <location>
        <begin position="6"/>
        <end position="27"/>
    </location>
</feature>
<dbReference type="Pfam" id="PF01032">
    <property type="entry name" value="FecCD"/>
    <property type="match status" value="1"/>
</dbReference>
<feature type="transmembrane region" description="Helical" evidence="8">
    <location>
        <begin position="63"/>
        <end position="83"/>
    </location>
</feature>
<comment type="similarity">
    <text evidence="2">Belongs to the binding-protein-dependent transport system permease family. FecCD subfamily.</text>
</comment>
<dbReference type="GO" id="GO:0033214">
    <property type="term" value="P:siderophore-iron import into cell"/>
    <property type="evidence" value="ECO:0007669"/>
    <property type="project" value="TreeGrafter"/>
</dbReference>
<dbReference type="FunFam" id="1.10.3470.10:FF:000001">
    <property type="entry name" value="Vitamin B12 ABC transporter permease BtuC"/>
    <property type="match status" value="1"/>
</dbReference>
<dbReference type="Gene3D" id="1.10.3470.10">
    <property type="entry name" value="ABC transporter involved in vitamin B12 uptake, BtuC"/>
    <property type="match status" value="1"/>
</dbReference>
<keyword evidence="7 8" id="KW-0472">Membrane</keyword>
<feature type="transmembrane region" description="Helical" evidence="8">
    <location>
        <begin position="281"/>
        <end position="298"/>
    </location>
</feature>
<evidence type="ECO:0000256" key="7">
    <source>
        <dbReference type="ARBA" id="ARBA00023136"/>
    </source>
</evidence>
<feature type="transmembrane region" description="Helical" evidence="8">
    <location>
        <begin position="89"/>
        <end position="108"/>
    </location>
</feature>
<feature type="transmembrane region" description="Helical" evidence="8">
    <location>
        <begin position="310"/>
        <end position="330"/>
    </location>
</feature>
<evidence type="ECO:0000256" key="1">
    <source>
        <dbReference type="ARBA" id="ARBA00004651"/>
    </source>
</evidence>
<evidence type="ECO:0000256" key="4">
    <source>
        <dbReference type="ARBA" id="ARBA00022475"/>
    </source>
</evidence>
<reference evidence="9 10" key="1">
    <citation type="submission" date="2019-01" db="EMBL/GenBank/DDBJ databases">
        <title>Complete genome sequence of Cohnella hallensis HS21 isolated from Korean fir (Abies koreana) rhizospheric soil.</title>
        <authorList>
            <person name="Jiang L."/>
            <person name="Kang S.W."/>
            <person name="Kim S."/>
            <person name="Jung J."/>
            <person name="Kim C.Y."/>
            <person name="Kim D.H."/>
            <person name="Kim S.W."/>
            <person name="Lee J."/>
        </authorList>
    </citation>
    <scope>NUCLEOTIDE SEQUENCE [LARGE SCALE GENOMIC DNA]</scope>
    <source>
        <strain evidence="9 10">HS21</strain>
    </source>
</reference>
<comment type="subcellular location">
    <subcellularLocation>
        <location evidence="1">Cell membrane</location>
        <topology evidence="1">Multi-pass membrane protein</topology>
    </subcellularLocation>
</comment>
<protein>
    <submittedName>
        <fullName evidence="9">Iron compound ABC transporter permease</fullName>
    </submittedName>
</protein>
<evidence type="ECO:0000256" key="8">
    <source>
        <dbReference type="SAM" id="Phobius"/>
    </source>
</evidence>
<dbReference type="GO" id="GO:0022857">
    <property type="term" value="F:transmembrane transporter activity"/>
    <property type="evidence" value="ECO:0007669"/>
    <property type="project" value="InterPro"/>
</dbReference>
<feature type="transmembrane region" description="Helical" evidence="8">
    <location>
        <begin position="120"/>
        <end position="142"/>
    </location>
</feature>
<feature type="transmembrane region" description="Helical" evidence="8">
    <location>
        <begin position="241"/>
        <end position="269"/>
    </location>
</feature>
<dbReference type="AlphaFoldDB" id="A0A3T1CYH7"/>
<keyword evidence="5 8" id="KW-0812">Transmembrane</keyword>
<evidence type="ECO:0000313" key="9">
    <source>
        <dbReference type="EMBL" id="BBI30917.1"/>
    </source>
</evidence>
<dbReference type="EMBL" id="AP019400">
    <property type="protein sequence ID" value="BBI30917.1"/>
    <property type="molecule type" value="Genomic_DNA"/>
</dbReference>
<dbReference type="OrthoDB" id="9811721at2"/>
<proteinExistence type="inferred from homology"/>
<evidence type="ECO:0000256" key="6">
    <source>
        <dbReference type="ARBA" id="ARBA00022989"/>
    </source>
</evidence>
<dbReference type="KEGG" id="cohn:KCTCHS21_03160"/>
<dbReference type="CDD" id="cd06550">
    <property type="entry name" value="TM_ABC_iron-siderophores_like"/>
    <property type="match status" value="1"/>
</dbReference>
<evidence type="ECO:0000256" key="3">
    <source>
        <dbReference type="ARBA" id="ARBA00022448"/>
    </source>
</evidence>
<sequence>MRRSTLNGLWINLIMAALLLIMTLISLTTGKMGLSIGEILDVFLGMGTGRNEAIIYHFRMPRIVLAILVGIGMGLSGAVMQTLLRNDMASPGTLGISAGSGLFVMLVITGFQITSLASHFLLPALAFIGGITAALIIFLLAYRHRTDLSPTSLIMTGVAAGTGYNALSLMITLKMDEYQMEFALRWSEGSLWGDKWDFIGIMLPPIVLISLYIYKQYRSLNVFALGAPMAKSLGMRVRFKFITLAIAAVTLSSVSVAFGGSFFFVGLIAPHIARRICGSNHGIFLPVSALAGALLVLTADTLVRSTFPTFGVPTGVIITLISAPYFLYLLTRAR</sequence>
<accession>A0A3T1CYH7</accession>
<feature type="transmembrane region" description="Helical" evidence="8">
    <location>
        <begin position="154"/>
        <end position="175"/>
    </location>
</feature>
<dbReference type="InterPro" id="IPR037294">
    <property type="entry name" value="ABC_BtuC-like"/>
</dbReference>
<dbReference type="PANTHER" id="PTHR30472:SF64">
    <property type="entry name" value="IRON(3+)-HYDROXAMATE IMPORT SYSTEM PERMEASE PROTEIN FHUG"/>
    <property type="match status" value="1"/>
</dbReference>
<evidence type="ECO:0000256" key="5">
    <source>
        <dbReference type="ARBA" id="ARBA00022692"/>
    </source>
</evidence>
<dbReference type="RefSeq" id="WP_130604821.1">
    <property type="nucleotide sequence ID" value="NZ_AP019400.1"/>
</dbReference>
<name>A0A3T1CYH7_9BACL</name>
<dbReference type="PANTHER" id="PTHR30472">
    <property type="entry name" value="FERRIC ENTEROBACTIN TRANSPORT SYSTEM PERMEASE PROTEIN"/>
    <property type="match status" value="1"/>
</dbReference>
<evidence type="ECO:0000256" key="2">
    <source>
        <dbReference type="ARBA" id="ARBA00007935"/>
    </source>
</evidence>
<keyword evidence="4" id="KW-1003">Cell membrane</keyword>
<keyword evidence="3" id="KW-0813">Transport</keyword>
<dbReference type="SUPFAM" id="SSF81345">
    <property type="entry name" value="ABC transporter involved in vitamin B12 uptake, BtuC"/>
    <property type="match status" value="1"/>
</dbReference>
<dbReference type="InterPro" id="IPR000522">
    <property type="entry name" value="ABC_transptr_permease_BtuC"/>
</dbReference>
<evidence type="ECO:0000313" key="10">
    <source>
        <dbReference type="Proteomes" id="UP000289856"/>
    </source>
</evidence>
<keyword evidence="6 8" id="KW-1133">Transmembrane helix</keyword>
<feature type="transmembrane region" description="Helical" evidence="8">
    <location>
        <begin position="196"/>
        <end position="214"/>
    </location>
</feature>
<dbReference type="Proteomes" id="UP000289856">
    <property type="component" value="Chromosome"/>
</dbReference>
<dbReference type="GO" id="GO:0005886">
    <property type="term" value="C:plasma membrane"/>
    <property type="evidence" value="ECO:0007669"/>
    <property type="project" value="UniProtKB-SubCell"/>
</dbReference>